<dbReference type="Pfam" id="PF18137">
    <property type="entry name" value="WHD_ORC"/>
    <property type="match status" value="1"/>
</dbReference>
<comment type="caution">
    <text evidence="9">The sequence shown here is derived from an EMBL/GenBank/DDBJ whole genome shotgun (WGS) entry which is preliminary data.</text>
</comment>
<organism evidence="9 10">
    <name type="scientific">Seiridium unicorne</name>
    <dbReference type="NCBI Taxonomy" id="138068"/>
    <lineage>
        <taxon>Eukaryota</taxon>
        <taxon>Fungi</taxon>
        <taxon>Dikarya</taxon>
        <taxon>Ascomycota</taxon>
        <taxon>Pezizomycotina</taxon>
        <taxon>Sordariomycetes</taxon>
        <taxon>Xylariomycetidae</taxon>
        <taxon>Amphisphaeriales</taxon>
        <taxon>Sporocadaceae</taxon>
        <taxon>Seiridium</taxon>
    </lineage>
</organism>
<evidence type="ECO:0000256" key="5">
    <source>
        <dbReference type="ARBA" id="ARBA00023242"/>
    </source>
</evidence>
<dbReference type="CDD" id="cd20704">
    <property type="entry name" value="Orc3"/>
    <property type="match status" value="2"/>
</dbReference>
<keyword evidence="10" id="KW-1185">Reference proteome</keyword>
<protein>
    <recommendedName>
        <fullName evidence="11">Origin recognition complex subunit 3</fullName>
    </recommendedName>
</protein>
<evidence type="ECO:0000256" key="6">
    <source>
        <dbReference type="SAM" id="MobiDB-lite"/>
    </source>
</evidence>
<evidence type="ECO:0000256" key="4">
    <source>
        <dbReference type="ARBA" id="ARBA00023125"/>
    </source>
</evidence>
<evidence type="ECO:0008006" key="11">
    <source>
        <dbReference type="Google" id="ProtNLM"/>
    </source>
</evidence>
<evidence type="ECO:0000256" key="2">
    <source>
        <dbReference type="ARBA" id="ARBA00010977"/>
    </source>
</evidence>
<gene>
    <name evidence="9" type="ORF">SUNI508_05607</name>
</gene>
<evidence type="ECO:0000256" key="1">
    <source>
        <dbReference type="ARBA" id="ARBA00004123"/>
    </source>
</evidence>
<keyword evidence="4" id="KW-0238">DNA-binding</keyword>
<dbReference type="InterPro" id="IPR040855">
    <property type="entry name" value="ORC_WH_C"/>
</dbReference>
<dbReference type="EMBL" id="JARVKF010000168">
    <property type="protein sequence ID" value="KAK9421677.1"/>
    <property type="molecule type" value="Genomic_DNA"/>
</dbReference>
<dbReference type="PANTHER" id="PTHR12748">
    <property type="entry name" value="ORIGIN RECOGNITION COMPLEX SUBUNIT 3"/>
    <property type="match status" value="1"/>
</dbReference>
<dbReference type="Proteomes" id="UP001408356">
    <property type="component" value="Unassembled WGS sequence"/>
</dbReference>
<dbReference type="InterPro" id="IPR045667">
    <property type="entry name" value="ORC3_N"/>
</dbReference>
<evidence type="ECO:0000259" key="8">
    <source>
        <dbReference type="Pfam" id="PF18137"/>
    </source>
</evidence>
<evidence type="ECO:0000259" key="7">
    <source>
        <dbReference type="Pfam" id="PF07034"/>
    </source>
</evidence>
<dbReference type="PANTHER" id="PTHR12748:SF0">
    <property type="entry name" value="ORIGIN RECOGNITION COMPLEX SUBUNIT 3"/>
    <property type="match status" value="1"/>
</dbReference>
<dbReference type="InterPro" id="IPR020795">
    <property type="entry name" value="ORC3"/>
</dbReference>
<name>A0ABR2V449_9PEZI</name>
<keyword evidence="5" id="KW-0539">Nucleus</keyword>
<comment type="subcellular location">
    <subcellularLocation>
        <location evidence="1">Nucleus</location>
    </subcellularLocation>
</comment>
<feature type="region of interest" description="Disordered" evidence="6">
    <location>
        <begin position="1"/>
        <end position="59"/>
    </location>
</feature>
<evidence type="ECO:0000256" key="3">
    <source>
        <dbReference type="ARBA" id="ARBA00022705"/>
    </source>
</evidence>
<evidence type="ECO:0000313" key="9">
    <source>
        <dbReference type="EMBL" id="KAK9421677.1"/>
    </source>
</evidence>
<dbReference type="Pfam" id="PF07034">
    <property type="entry name" value="ORC3_N"/>
    <property type="match status" value="1"/>
</dbReference>
<sequence length="727" mass="81805">MASDDLPTETFVDREHQAAYIFDPSSEADGAVRPSKRRKVSRKQDQESKQPHLSTPPLFQPLFENDDSAQLRQSLFEEAWSGIDKRIRADMNKHVLREGNQSTLENVTTFIQESPNRDDQDKIPSGFIVTGANIASQELLFEQVSETLQACADAKVVRLRSADASNLKAALKKIIHDVTARATGEGDDLEVAIGKDVCLMSAQPYRPLTFQGRKYLNYDLEALHSHLQTSPRSHIVICFQDSEAFETGLLSDLILLFSSWLDRIPFTLLFGIATSVELFQARLLKSTCRYLYGDQFDVEQSTTVIEKVFKTAVAHFDAPLRLGPSLLTSLLERQQDQVAGLPMFISSLKYAYMCHYYANPLSILLSKEIDDSLLPKEILEIVRSLPSFGSFIETTLNTGDIQQVRRLLEDDRYLVVHLQRSQKQCKQWLLNVLENARILTAIHADETEFVHSYLDAMQNGIDLSTEHKEFLEAVQRMNPADATAFIARILKILLEGDASIGLNGSDDQVEGPGTVLSNLLAEINVLQGNADDNGTILKSKYSGHNKVLRTTVIAQKVQLSRDTANLSEEDIAYTELIDLLVKTLESILKTARVEDIFLHEVWLYDLRTPYRDVFIPRPRAVVERALTRPHDYLSCSCCKSGEDEIKPTLPATAILYHLYLETGSLINVADLWSAFYAIVGEENDGGMDERTALVLFYRAISELRTMGFVKQSRKKADHIAKLAWQGL</sequence>
<reference evidence="9 10" key="1">
    <citation type="journal article" date="2024" name="J. Plant Pathol.">
        <title>Sequence and assembly of the genome of Seiridium unicorne, isolate CBS 538.82, causal agent of cypress canker disease.</title>
        <authorList>
            <person name="Scali E."/>
            <person name="Rocca G.D."/>
            <person name="Danti R."/>
            <person name="Garbelotto M."/>
            <person name="Barberini S."/>
            <person name="Baroncelli R."/>
            <person name="Emiliani G."/>
        </authorList>
    </citation>
    <scope>NUCLEOTIDE SEQUENCE [LARGE SCALE GENOMIC DNA]</scope>
    <source>
        <strain evidence="9 10">BM-138-508</strain>
    </source>
</reference>
<proteinExistence type="inferred from homology"/>
<comment type="similarity">
    <text evidence="2">Belongs to the ORC3 family.</text>
</comment>
<keyword evidence="3" id="KW-0235">DNA replication</keyword>
<accession>A0ABR2V449</accession>
<evidence type="ECO:0000313" key="10">
    <source>
        <dbReference type="Proteomes" id="UP001408356"/>
    </source>
</evidence>
<feature type="domain" description="Origin recognition complex subunit 3 N-terminal" evidence="7">
    <location>
        <begin position="19"/>
        <end position="364"/>
    </location>
</feature>
<feature type="domain" description="Origin recognition complex subunit 3 winged helix C-terminal" evidence="8">
    <location>
        <begin position="619"/>
        <end position="724"/>
    </location>
</feature>